<comment type="caution">
    <text evidence="4">The sequence shown here is derived from an EMBL/GenBank/DDBJ whole genome shotgun (WGS) entry which is preliminary data.</text>
</comment>
<dbReference type="Proteomes" id="UP000597444">
    <property type="component" value="Unassembled WGS sequence"/>
</dbReference>
<dbReference type="Pfam" id="PF13427">
    <property type="entry name" value="AadA_C"/>
    <property type="match status" value="1"/>
</dbReference>
<dbReference type="GO" id="GO:0016779">
    <property type="term" value="F:nucleotidyltransferase activity"/>
    <property type="evidence" value="ECO:0007669"/>
    <property type="project" value="InterPro"/>
</dbReference>
<evidence type="ECO:0000313" key="5">
    <source>
        <dbReference type="Proteomes" id="UP000597444"/>
    </source>
</evidence>
<accession>A0A8J3IZX5</accession>
<name>A0A8J3IZX5_9CHLR</name>
<sequence>MESTIPASLQPCIDAYLHALVSWHARFVGIYLHGSIALGAFEEGESDIDVLALIQGEWSSEEMKQFAAVHAQLVQQQPLCKLMDVTYIPLQQQSPSAIFRDGTFTTPAHLDATMAWITKHQGIRLLGPEPATLPLTVTWDDVLEAMRFNLDVYWAGKARRAYLFWFDYWVMTSVATLCRILSAIEEGEIIAKSVALQRWRERFPQRWQLLLDEAWRIRHHPDQPSLYHNRIQRKRETLAFLAYARARGGEALQAASRMHREKT</sequence>
<feature type="domain" description="Polymerase nucleotidyl transferase" evidence="2">
    <location>
        <begin position="29"/>
        <end position="62"/>
    </location>
</feature>
<keyword evidence="5" id="KW-1185">Reference proteome</keyword>
<evidence type="ECO:0000313" key="4">
    <source>
        <dbReference type="EMBL" id="GHP01045.1"/>
    </source>
</evidence>
<protein>
    <submittedName>
        <fullName evidence="4">Nucleotidyltransferase</fullName>
    </submittedName>
</protein>
<proteinExistence type="predicted"/>
<dbReference type="EMBL" id="BNJK01000004">
    <property type="protein sequence ID" value="GHP01045.1"/>
    <property type="molecule type" value="Genomic_DNA"/>
</dbReference>
<feature type="domain" description="Adenylyltransferase AadA C-terminal" evidence="3">
    <location>
        <begin position="173"/>
        <end position="225"/>
    </location>
</feature>
<evidence type="ECO:0000256" key="1">
    <source>
        <dbReference type="ARBA" id="ARBA00022679"/>
    </source>
</evidence>
<keyword evidence="1" id="KW-0808">Transferase</keyword>
<dbReference type="SUPFAM" id="SSF81301">
    <property type="entry name" value="Nucleotidyltransferase"/>
    <property type="match status" value="1"/>
</dbReference>
<organism evidence="4 5">
    <name type="scientific">Reticulibacter mediterranei</name>
    <dbReference type="NCBI Taxonomy" id="2778369"/>
    <lineage>
        <taxon>Bacteria</taxon>
        <taxon>Bacillati</taxon>
        <taxon>Chloroflexota</taxon>
        <taxon>Ktedonobacteria</taxon>
        <taxon>Ktedonobacterales</taxon>
        <taxon>Reticulibacteraceae</taxon>
        <taxon>Reticulibacter</taxon>
    </lineage>
</organism>
<dbReference type="InterPro" id="IPR025184">
    <property type="entry name" value="AadA_C"/>
</dbReference>
<evidence type="ECO:0000259" key="2">
    <source>
        <dbReference type="Pfam" id="PF01909"/>
    </source>
</evidence>
<dbReference type="InterPro" id="IPR043519">
    <property type="entry name" value="NT_sf"/>
</dbReference>
<dbReference type="InterPro" id="IPR002934">
    <property type="entry name" value="Polymerase_NTP_transf_dom"/>
</dbReference>
<dbReference type="Pfam" id="PF01909">
    <property type="entry name" value="NTP_transf_2"/>
    <property type="match status" value="1"/>
</dbReference>
<gene>
    <name evidence="4" type="ORF">KSF_110920</name>
</gene>
<dbReference type="AlphaFoldDB" id="A0A8J3IZX5"/>
<dbReference type="RefSeq" id="WP_220211616.1">
    <property type="nucleotide sequence ID" value="NZ_BNJK01000004.1"/>
</dbReference>
<evidence type="ECO:0000259" key="3">
    <source>
        <dbReference type="Pfam" id="PF13427"/>
    </source>
</evidence>
<reference evidence="4" key="1">
    <citation type="submission" date="2020-10" db="EMBL/GenBank/DDBJ databases">
        <title>Taxonomic study of unclassified bacteria belonging to the class Ktedonobacteria.</title>
        <authorList>
            <person name="Yabe S."/>
            <person name="Wang C.M."/>
            <person name="Zheng Y."/>
            <person name="Sakai Y."/>
            <person name="Cavaletti L."/>
            <person name="Monciardini P."/>
            <person name="Donadio S."/>
        </authorList>
    </citation>
    <scope>NUCLEOTIDE SEQUENCE</scope>
    <source>
        <strain evidence="4">ID150040</strain>
    </source>
</reference>